<organism evidence="1 2">
    <name type="scientific">Branchiostoma lanceolatum</name>
    <name type="common">Common lancelet</name>
    <name type="synonym">Amphioxus lanceolatum</name>
    <dbReference type="NCBI Taxonomy" id="7740"/>
    <lineage>
        <taxon>Eukaryota</taxon>
        <taxon>Metazoa</taxon>
        <taxon>Chordata</taxon>
        <taxon>Cephalochordata</taxon>
        <taxon>Leptocardii</taxon>
        <taxon>Amphioxiformes</taxon>
        <taxon>Branchiostomatidae</taxon>
        <taxon>Branchiostoma</taxon>
    </lineage>
</organism>
<evidence type="ECO:0000313" key="1">
    <source>
        <dbReference type="EMBL" id="CAH1242161.1"/>
    </source>
</evidence>
<evidence type="ECO:0000313" key="2">
    <source>
        <dbReference type="Proteomes" id="UP000838412"/>
    </source>
</evidence>
<accession>A0A8K0EAQ9</accession>
<keyword evidence="2" id="KW-1185">Reference proteome</keyword>
<gene>
    <name evidence="1" type="primary">Hypp6471</name>
    <name evidence="1" type="ORF">BLAG_LOCUS5486</name>
</gene>
<proteinExistence type="predicted"/>
<name>A0A8K0EAQ9_BRALA</name>
<dbReference type="EMBL" id="OV696697">
    <property type="protein sequence ID" value="CAH1242161.1"/>
    <property type="molecule type" value="Genomic_DNA"/>
</dbReference>
<dbReference type="Proteomes" id="UP000838412">
    <property type="component" value="Chromosome 12"/>
</dbReference>
<reference evidence="1" key="1">
    <citation type="submission" date="2022-01" db="EMBL/GenBank/DDBJ databases">
        <authorList>
            <person name="Braso-Vives M."/>
        </authorList>
    </citation>
    <scope>NUCLEOTIDE SEQUENCE</scope>
</reference>
<dbReference type="AlphaFoldDB" id="A0A8K0EAQ9"/>
<protein>
    <submittedName>
        <fullName evidence="1">Hypp6471 protein</fullName>
    </submittedName>
</protein>
<sequence>MRVERMKAERMKAERMEVDRMRGERMRAERMRGERMRVQSMRVQSMRVQRMRVQRKRVQRMRAEECAYLRKASLFVLSGSLVIFLFRMLSTIQPTCPRQFSSIQRKLCPRYAPNCTVYSLSTSCLTSPLASALPSLQVHGPGVNQK</sequence>